<dbReference type="CDD" id="cd05236">
    <property type="entry name" value="FAR-N_SDR_e"/>
    <property type="match status" value="2"/>
</dbReference>
<organism evidence="7 8">
    <name type="scientific">Dermatophagoides pteronyssinus</name>
    <name type="common">European house dust mite</name>
    <dbReference type="NCBI Taxonomy" id="6956"/>
    <lineage>
        <taxon>Eukaryota</taxon>
        <taxon>Metazoa</taxon>
        <taxon>Ecdysozoa</taxon>
        <taxon>Arthropoda</taxon>
        <taxon>Chelicerata</taxon>
        <taxon>Arachnida</taxon>
        <taxon>Acari</taxon>
        <taxon>Acariformes</taxon>
        <taxon>Sarcoptiformes</taxon>
        <taxon>Astigmata</taxon>
        <taxon>Psoroptidia</taxon>
        <taxon>Analgoidea</taxon>
        <taxon>Pyroglyphidae</taxon>
        <taxon>Dermatophagoidinae</taxon>
        <taxon>Dermatophagoides</taxon>
    </lineage>
</organism>
<keyword evidence="4" id="KW-0560">Oxidoreductase</keyword>
<keyword evidence="8" id="KW-1185">Reference proteome</keyword>
<evidence type="ECO:0000313" key="8">
    <source>
        <dbReference type="Proteomes" id="UP000887458"/>
    </source>
</evidence>
<keyword evidence="4" id="KW-0812">Transmembrane</keyword>
<keyword evidence="4" id="KW-0521">NADP</keyword>
<dbReference type="EC" id="1.2.1.84" evidence="4"/>
<accession>A0ABQ8JBJ8</accession>
<dbReference type="InterPro" id="IPR036291">
    <property type="entry name" value="NAD(P)-bd_dom_sf"/>
</dbReference>
<dbReference type="Proteomes" id="UP000887458">
    <property type="component" value="Unassembled WGS sequence"/>
</dbReference>
<feature type="transmembrane region" description="Helical" evidence="4">
    <location>
        <begin position="363"/>
        <end position="381"/>
    </location>
</feature>
<dbReference type="EMBL" id="NJHN03000054">
    <property type="protein sequence ID" value="KAH9419979.1"/>
    <property type="molecule type" value="Genomic_DNA"/>
</dbReference>
<feature type="transmembrane region" description="Helical" evidence="4">
    <location>
        <begin position="869"/>
        <end position="891"/>
    </location>
</feature>
<keyword evidence="3 4" id="KW-0443">Lipid metabolism</keyword>
<feature type="domain" description="Fatty acyl-CoA reductase C-terminal" evidence="5">
    <location>
        <begin position="365"/>
        <end position="457"/>
    </location>
</feature>
<name>A0ABQ8JBJ8_DERPT</name>
<proteinExistence type="inferred from homology"/>
<reference evidence="7 8" key="2">
    <citation type="journal article" date="2022" name="Mol. Biol. Evol.">
        <title>Comparative Genomics Reveals Insights into the Divergent Evolution of Astigmatic Mites and Household Pest Adaptations.</title>
        <authorList>
            <person name="Xiong Q."/>
            <person name="Wan A.T."/>
            <person name="Liu X."/>
            <person name="Fung C.S."/>
            <person name="Xiao X."/>
            <person name="Malainual N."/>
            <person name="Hou J."/>
            <person name="Wang L."/>
            <person name="Wang M."/>
            <person name="Yang K.Y."/>
            <person name="Cui Y."/>
            <person name="Leung E.L."/>
            <person name="Nong W."/>
            <person name="Shin S.K."/>
            <person name="Au S.W."/>
            <person name="Jeong K.Y."/>
            <person name="Chew F.T."/>
            <person name="Hui J.H."/>
            <person name="Leung T.F."/>
            <person name="Tungtrongchitr A."/>
            <person name="Zhong N."/>
            <person name="Liu Z."/>
            <person name="Tsui S.K."/>
        </authorList>
    </citation>
    <scope>NUCLEOTIDE SEQUENCE [LARGE SCALE GENOMIC DNA]</scope>
    <source>
        <strain evidence="7">Derp</strain>
    </source>
</reference>
<evidence type="ECO:0000256" key="4">
    <source>
        <dbReference type="RuleBase" id="RU363097"/>
    </source>
</evidence>
<dbReference type="SUPFAM" id="SSF51735">
    <property type="entry name" value="NAD(P)-binding Rossmann-fold domains"/>
    <property type="match status" value="2"/>
</dbReference>
<dbReference type="PANTHER" id="PTHR11011">
    <property type="entry name" value="MALE STERILITY PROTEIN 2-RELATED"/>
    <property type="match status" value="1"/>
</dbReference>
<evidence type="ECO:0000256" key="3">
    <source>
        <dbReference type="ARBA" id="ARBA00023098"/>
    </source>
</evidence>
<dbReference type="Pfam" id="PF07993">
    <property type="entry name" value="NAD_binding_4"/>
    <property type="match status" value="2"/>
</dbReference>
<dbReference type="InterPro" id="IPR026055">
    <property type="entry name" value="FAR"/>
</dbReference>
<reference evidence="7 8" key="1">
    <citation type="journal article" date="2018" name="J. Allergy Clin. Immunol.">
        <title>High-quality assembly of Dermatophagoides pteronyssinus genome and transcriptome reveals a wide range of novel allergens.</title>
        <authorList>
            <person name="Liu X.Y."/>
            <person name="Yang K.Y."/>
            <person name="Wang M.Q."/>
            <person name="Kwok J.S."/>
            <person name="Zeng X."/>
            <person name="Yang Z."/>
            <person name="Xiao X.J."/>
            <person name="Lau C.P."/>
            <person name="Li Y."/>
            <person name="Huang Z.M."/>
            <person name="Ba J.G."/>
            <person name="Yim A.K."/>
            <person name="Ouyang C.Y."/>
            <person name="Ngai S.M."/>
            <person name="Chan T.F."/>
            <person name="Leung E.L."/>
            <person name="Liu L."/>
            <person name="Liu Z.G."/>
            <person name="Tsui S.K."/>
        </authorList>
    </citation>
    <scope>NUCLEOTIDE SEQUENCE [LARGE SCALE GENOMIC DNA]</scope>
    <source>
        <strain evidence="7">Derp</strain>
    </source>
</reference>
<dbReference type="PANTHER" id="PTHR11011:SF116">
    <property type="entry name" value="FATTY ACYL-COA REDUCTASE CG5065-RELATED"/>
    <property type="match status" value="1"/>
</dbReference>
<keyword evidence="2 4" id="KW-0444">Lipid biosynthesis</keyword>
<comment type="similarity">
    <text evidence="1 4">Belongs to the fatty acyl-CoA reductase family.</text>
</comment>
<dbReference type="CDD" id="cd09071">
    <property type="entry name" value="FAR_C"/>
    <property type="match status" value="2"/>
</dbReference>
<keyword evidence="4" id="KW-0472">Membrane</keyword>
<dbReference type="Pfam" id="PF03015">
    <property type="entry name" value="Sterile"/>
    <property type="match status" value="2"/>
</dbReference>
<dbReference type="InterPro" id="IPR013120">
    <property type="entry name" value="FAR_NAD-bd"/>
</dbReference>
<evidence type="ECO:0000256" key="2">
    <source>
        <dbReference type="ARBA" id="ARBA00022516"/>
    </source>
</evidence>
<feature type="transmembrane region" description="Helical" evidence="4">
    <location>
        <begin position="988"/>
        <end position="1010"/>
    </location>
</feature>
<comment type="catalytic activity">
    <reaction evidence="4">
        <text>a long-chain fatty acyl-CoA + 2 NADPH + 2 H(+) = a long-chain primary fatty alcohol + 2 NADP(+) + CoA</text>
        <dbReference type="Rhea" id="RHEA:52716"/>
        <dbReference type="ChEBI" id="CHEBI:15378"/>
        <dbReference type="ChEBI" id="CHEBI:57287"/>
        <dbReference type="ChEBI" id="CHEBI:57783"/>
        <dbReference type="ChEBI" id="CHEBI:58349"/>
        <dbReference type="ChEBI" id="CHEBI:77396"/>
        <dbReference type="ChEBI" id="CHEBI:83139"/>
        <dbReference type="EC" id="1.2.1.84"/>
    </reaction>
</comment>
<evidence type="ECO:0000259" key="6">
    <source>
        <dbReference type="Pfam" id="PF07993"/>
    </source>
</evidence>
<comment type="function">
    <text evidence="4">Catalyzes the reduction of fatty acyl-CoA to fatty alcohols.</text>
</comment>
<feature type="domain" description="Fatty acyl-CoA reductase C-terminal" evidence="5">
    <location>
        <begin position="875"/>
        <end position="967"/>
    </location>
</feature>
<evidence type="ECO:0000313" key="7">
    <source>
        <dbReference type="EMBL" id="KAH9419979.1"/>
    </source>
</evidence>
<evidence type="ECO:0000256" key="1">
    <source>
        <dbReference type="ARBA" id="ARBA00005928"/>
    </source>
</evidence>
<feature type="transmembrane region" description="Helical" evidence="4">
    <location>
        <begin position="472"/>
        <end position="498"/>
    </location>
</feature>
<comment type="caution">
    <text evidence="7">The sequence shown here is derived from an EMBL/GenBank/DDBJ whole genome shotgun (WGS) entry which is preliminary data.</text>
</comment>
<gene>
    <name evidence="7" type="ORF">DERP_001812</name>
</gene>
<feature type="domain" description="Thioester reductase (TE)" evidence="6">
    <location>
        <begin position="525"/>
        <end position="798"/>
    </location>
</feature>
<sequence length="1018" mass="117714">MTISISEFYSNRSVLITGGSGFIGKVLIEKLLRSCPNIGHIYLLIRTTNRNGKQLDSEQRLKQQILNSKLFNLPTSKNLDFSKLVAISGDMTMPNLGLTEQDRQKLIENVSIIFHLAATVSFKGPMKHFVQQNVFGTESILQLGRELKQLQVIVYVSTAYSNCDRSVIEEKVYSLKQDVNKIIDQIIEKDDDKNPIKGDPILYGRPNPYTVSKALTECLIEKKYSDLPVVICRPSIVSYAYNEPTRGWCDSLNGISGLILLGSLGIIQALTVDHDKLTDLIPVDFVANSLIVIGYHSRMPSTEKKNVINITSGAKNPVTWRKIVNSVSDKVSSTPSIRMVRPTNKLRINSTVIGRMHHYFRSFFFHFLFAYIFDFLLIVIGQKRYMVKTMKRIQKYCDVYRHFLNNEWLFKHNHYDQIYRTLSVDDQLRFPSDVSTIDWNEYSNTIWIGTRRYLLNEDDSTIKQAIHRQRKINIIFGLIHFFVYLFMMIIPCMFAIIFPIRMILANHSIMTISISEFYSNRSVLITGGSGFIGKVLIEKLLRSCPNIGHIYLLIRPTNQNGQQFDSEQRLKQQILESKLFNLPTSKDIDFSKLVALSGDMTMPNLGLSEQDRQKLIENVSIIFHLAATISFEGPMKYFVQQNVFGTESIMQLGRKLKQLQVIIYVSTAYSNCDRSVIEEKVYSLDQDVCKIIDQIIEKDDDKNPIKGDPILLGRPNPYTASKAMTECLIEKKYSDLPVIICRPSIVSYAYNEPTKGWCDSLNGISGLLLLGSLGIAQTASVDYDKLTDLIPVDFVANSLIVIGYHSRMPSEEQKIVINITSGAKNPVTWRKIIYSVFDNASSVPSVRMLRPTYKQRFNLTNFIGRINHYFRLFFFHFLFAYIFDFLLIVIGQKRYMVKTMKRIQKYCDVYHHFLNNEWLFKNNHYDQIYRTLSIEDQLQFPSDVSTIDWNEYSKSIWIGTRRYLLNEDDSTVRQAIHRQRKINIIFRLIHFFVYLFMMIIPCMFAIIFPIRMILANYF</sequence>
<dbReference type="Gene3D" id="3.40.50.720">
    <property type="entry name" value="NAD(P)-binding Rossmann-like Domain"/>
    <property type="match status" value="2"/>
</dbReference>
<evidence type="ECO:0000259" key="5">
    <source>
        <dbReference type="Pfam" id="PF03015"/>
    </source>
</evidence>
<dbReference type="InterPro" id="IPR033640">
    <property type="entry name" value="FAR_C"/>
</dbReference>
<keyword evidence="4" id="KW-1133">Transmembrane helix</keyword>
<protein>
    <recommendedName>
        <fullName evidence="4">Fatty acyl-CoA reductase</fullName>
        <ecNumber evidence="4">1.2.1.84</ecNumber>
    </recommendedName>
</protein>
<feature type="domain" description="Thioester reductase (TE)" evidence="6">
    <location>
        <begin position="16"/>
        <end position="289"/>
    </location>
</feature>